<dbReference type="Pfam" id="PF01408">
    <property type="entry name" value="GFO_IDH_MocA"/>
    <property type="match status" value="1"/>
</dbReference>
<reference evidence="4" key="1">
    <citation type="journal article" date="2019" name="Int. J. Syst. Evol. Microbiol.">
        <title>The Global Catalogue of Microorganisms (GCM) 10K type strain sequencing project: providing services to taxonomists for standard genome sequencing and annotation.</title>
        <authorList>
            <consortium name="The Broad Institute Genomics Platform"/>
            <consortium name="The Broad Institute Genome Sequencing Center for Infectious Disease"/>
            <person name="Wu L."/>
            <person name="Ma J."/>
        </authorList>
    </citation>
    <scope>NUCLEOTIDE SEQUENCE [LARGE SCALE GENOMIC DNA]</scope>
    <source>
        <strain evidence="4">CCUG 55250</strain>
    </source>
</reference>
<feature type="domain" description="Gfo/Idh/MocA-like oxidoreductase N-terminal" evidence="1">
    <location>
        <begin position="6"/>
        <end position="122"/>
    </location>
</feature>
<dbReference type="InterPro" id="IPR051450">
    <property type="entry name" value="Gfo/Idh/MocA_Oxidoreductases"/>
</dbReference>
<dbReference type="Gene3D" id="3.40.50.720">
    <property type="entry name" value="NAD(P)-binding Rossmann-like Domain"/>
    <property type="match status" value="1"/>
</dbReference>
<keyword evidence="4" id="KW-1185">Reference proteome</keyword>
<evidence type="ECO:0000313" key="3">
    <source>
        <dbReference type="EMBL" id="MFC5410362.1"/>
    </source>
</evidence>
<dbReference type="InterPro" id="IPR055170">
    <property type="entry name" value="GFO_IDH_MocA-like_dom"/>
</dbReference>
<organism evidence="3 4">
    <name type="scientific">Larkinella bovis</name>
    <dbReference type="NCBI Taxonomy" id="683041"/>
    <lineage>
        <taxon>Bacteria</taxon>
        <taxon>Pseudomonadati</taxon>
        <taxon>Bacteroidota</taxon>
        <taxon>Cytophagia</taxon>
        <taxon>Cytophagales</taxon>
        <taxon>Spirosomataceae</taxon>
        <taxon>Larkinella</taxon>
    </lineage>
</organism>
<proteinExistence type="predicted"/>
<sequence length="331" mass="37015">MAVTYRIVVVGLGSIGLRHARLLQEREDVALEVLEISPETATAAQQVLGAVKNHTSFEAMLATKPNIVWLATPTPLHASQSIQALEAGVHVFCEKPMTATREEARQLASVVDRTGLTFGVGFYLHFWRGMQLLKGLIDQGKLGNILHLHARVGTYITLVNSLSRYQAYNPGSLFFDYAHQMDLVYWLLKKRPTTVYTPGFQGGNLEFSAAPNVADIMLEYDAPLIAHIHLNYVQMPQRHCYEITGDEGWAVLDFEQSHLRIGNRQAQAVETVSFQQERDDIFRAEHTAFLEAVAGHRQPETSAADGLISTAICEAILQSWQRGQKQRISYE</sequence>
<dbReference type="PANTHER" id="PTHR43377:SF1">
    <property type="entry name" value="BILIVERDIN REDUCTASE A"/>
    <property type="match status" value="1"/>
</dbReference>
<protein>
    <submittedName>
        <fullName evidence="3">Gfo/Idh/MocA family protein</fullName>
    </submittedName>
</protein>
<dbReference type="Gene3D" id="3.30.360.10">
    <property type="entry name" value="Dihydrodipicolinate Reductase, domain 2"/>
    <property type="match status" value="1"/>
</dbReference>
<dbReference type="EMBL" id="JBHSMA010000003">
    <property type="protein sequence ID" value="MFC5410362.1"/>
    <property type="molecule type" value="Genomic_DNA"/>
</dbReference>
<dbReference type="Pfam" id="PF22725">
    <property type="entry name" value="GFO_IDH_MocA_C3"/>
    <property type="match status" value="1"/>
</dbReference>
<gene>
    <name evidence="3" type="ORF">ACFPMF_13635</name>
</gene>
<evidence type="ECO:0000313" key="4">
    <source>
        <dbReference type="Proteomes" id="UP001596106"/>
    </source>
</evidence>
<dbReference type="InterPro" id="IPR000683">
    <property type="entry name" value="Gfo/Idh/MocA-like_OxRdtase_N"/>
</dbReference>
<accession>A0ABW0IG72</accession>
<dbReference type="SUPFAM" id="SSF55347">
    <property type="entry name" value="Glyceraldehyde-3-phosphate dehydrogenase-like, C-terminal domain"/>
    <property type="match status" value="1"/>
</dbReference>
<dbReference type="Proteomes" id="UP001596106">
    <property type="component" value="Unassembled WGS sequence"/>
</dbReference>
<evidence type="ECO:0000259" key="1">
    <source>
        <dbReference type="Pfam" id="PF01408"/>
    </source>
</evidence>
<feature type="domain" description="GFO/IDH/MocA-like oxidoreductase" evidence="2">
    <location>
        <begin position="131"/>
        <end position="250"/>
    </location>
</feature>
<name>A0ABW0IG72_9BACT</name>
<dbReference type="RefSeq" id="WP_379845757.1">
    <property type="nucleotide sequence ID" value="NZ_JBHSMA010000003.1"/>
</dbReference>
<dbReference type="PANTHER" id="PTHR43377">
    <property type="entry name" value="BILIVERDIN REDUCTASE A"/>
    <property type="match status" value="1"/>
</dbReference>
<dbReference type="SUPFAM" id="SSF51735">
    <property type="entry name" value="NAD(P)-binding Rossmann-fold domains"/>
    <property type="match status" value="1"/>
</dbReference>
<comment type="caution">
    <text evidence="3">The sequence shown here is derived from an EMBL/GenBank/DDBJ whole genome shotgun (WGS) entry which is preliminary data.</text>
</comment>
<evidence type="ECO:0000259" key="2">
    <source>
        <dbReference type="Pfam" id="PF22725"/>
    </source>
</evidence>
<dbReference type="InterPro" id="IPR036291">
    <property type="entry name" value="NAD(P)-bd_dom_sf"/>
</dbReference>